<evidence type="ECO:0000313" key="3">
    <source>
        <dbReference type="Proteomes" id="UP000019141"/>
    </source>
</evidence>
<name>W4LYL2_ENTF1</name>
<accession>W4LYL2</accession>
<dbReference type="Pfam" id="PF13476">
    <property type="entry name" value="AAA_23"/>
    <property type="match status" value="1"/>
</dbReference>
<dbReference type="Pfam" id="PF13304">
    <property type="entry name" value="AAA_21"/>
    <property type="match status" value="1"/>
</dbReference>
<feature type="domain" description="AAA+ ATPase" evidence="1">
    <location>
        <begin position="35"/>
        <end position="321"/>
    </location>
</feature>
<dbReference type="InterPro" id="IPR003959">
    <property type="entry name" value="ATPase_AAA_core"/>
</dbReference>
<dbReference type="Proteomes" id="UP000019141">
    <property type="component" value="Unassembled WGS sequence"/>
</dbReference>
<dbReference type="HOGENOM" id="CLU_629601_0_0_7"/>
<dbReference type="InterPro" id="IPR027417">
    <property type="entry name" value="P-loop_NTPase"/>
</dbReference>
<keyword evidence="3" id="KW-1185">Reference proteome</keyword>
<protein>
    <recommendedName>
        <fullName evidence="1">AAA+ ATPase domain-containing protein</fullName>
    </recommendedName>
</protein>
<dbReference type="PANTHER" id="PTHR43581">
    <property type="entry name" value="ATP/GTP PHOSPHATASE"/>
    <property type="match status" value="1"/>
</dbReference>
<gene>
    <name evidence="2" type="ORF">ETSY1_03445</name>
</gene>
<dbReference type="InterPro" id="IPR051396">
    <property type="entry name" value="Bact_Antivir_Def_Nuclease"/>
</dbReference>
<evidence type="ECO:0000259" key="1">
    <source>
        <dbReference type="SMART" id="SM00382"/>
    </source>
</evidence>
<dbReference type="SMART" id="SM00382">
    <property type="entry name" value="AAA"/>
    <property type="match status" value="1"/>
</dbReference>
<dbReference type="SUPFAM" id="SSF52540">
    <property type="entry name" value="P-loop containing nucleoside triphosphate hydrolases"/>
    <property type="match status" value="1"/>
</dbReference>
<dbReference type="AlphaFoldDB" id="W4LYL2"/>
<sequence length="435" mass="49478">MARTRRNGDSAPEGRFTALRLQNVRCFEEVAIQLDPQMTVMIGENGTGKTTVAEALASLSYGETEGLSHFPLRRDTRHGEIALFDAAHTDSVAIWRHDEASATHQRLPLTRYLFAYGRYRRIHDPGTWEDPESLVNVSSLLDELANAVTERRTTTLNHPDGRLLRDLSRYLVAIHEARSFDPRMDTIWDRLQQSLRELRQGLERIEMVEGEMAYIPMVVRRGVRLGLNELSDGYQAVLVIVFDLILRYTFLFSTLSDPLAGTATVMIDEVDLHLHVRWQRLVLRQLTTLFPGTQFVVTTHSPAVVQAAIDDGHHIITLREKKGTVEATPLSARKRKQLQGAGIDSLFIEKLLFGADSRYSAQVQTDEDEVRRLRRKVESDRATDTDRERLFVLLNRLEGLVASEAERHESGPLISEMTKLQLAFLKELAMELDEK</sequence>
<dbReference type="InterPro" id="IPR038729">
    <property type="entry name" value="Rad50/SbcC_AAA"/>
</dbReference>
<dbReference type="GO" id="GO:0006302">
    <property type="term" value="P:double-strand break repair"/>
    <property type="evidence" value="ECO:0007669"/>
    <property type="project" value="InterPro"/>
</dbReference>
<comment type="caution">
    <text evidence="2">The sequence shown here is derived from an EMBL/GenBank/DDBJ whole genome shotgun (WGS) entry which is preliminary data.</text>
</comment>
<dbReference type="InterPro" id="IPR003593">
    <property type="entry name" value="AAA+_ATPase"/>
</dbReference>
<dbReference type="PANTHER" id="PTHR43581:SF2">
    <property type="entry name" value="EXCINUCLEASE ATPASE SUBUNIT"/>
    <property type="match status" value="1"/>
</dbReference>
<dbReference type="GO" id="GO:0005524">
    <property type="term" value="F:ATP binding"/>
    <property type="evidence" value="ECO:0007669"/>
    <property type="project" value="InterPro"/>
</dbReference>
<dbReference type="EMBL" id="AZHW01000141">
    <property type="protein sequence ID" value="ETX02462.1"/>
    <property type="molecule type" value="Genomic_DNA"/>
</dbReference>
<organism evidence="2 3">
    <name type="scientific">Entotheonella factor</name>
    <dbReference type="NCBI Taxonomy" id="1429438"/>
    <lineage>
        <taxon>Bacteria</taxon>
        <taxon>Pseudomonadati</taxon>
        <taxon>Nitrospinota/Tectimicrobiota group</taxon>
        <taxon>Candidatus Tectimicrobiota</taxon>
        <taxon>Candidatus Entotheonellia</taxon>
        <taxon>Candidatus Entotheonellales</taxon>
        <taxon>Candidatus Entotheonellaceae</taxon>
        <taxon>Candidatus Entotheonella</taxon>
    </lineage>
</organism>
<reference evidence="2 3" key="1">
    <citation type="journal article" date="2014" name="Nature">
        <title>An environmental bacterial taxon with a large and distinct metabolic repertoire.</title>
        <authorList>
            <person name="Wilson M.C."/>
            <person name="Mori T."/>
            <person name="Ruckert C."/>
            <person name="Uria A.R."/>
            <person name="Helf M.J."/>
            <person name="Takada K."/>
            <person name="Gernert C."/>
            <person name="Steffens U.A."/>
            <person name="Heycke N."/>
            <person name="Schmitt S."/>
            <person name="Rinke C."/>
            <person name="Helfrich E.J."/>
            <person name="Brachmann A.O."/>
            <person name="Gurgui C."/>
            <person name="Wakimoto T."/>
            <person name="Kracht M."/>
            <person name="Crusemann M."/>
            <person name="Hentschel U."/>
            <person name="Abe I."/>
            <person name="Matsunaga S."/>
            <person name="Kalinowski J."/>
            <person name="Takeyama H."/>
            <person name="Piel J."/>
        </authorList>
    </citation>
    <scope>NUCLEOTIDE SEQUENCE [LARGE SCALE GENOMIC DNA]</scope>
    <source>
        <strain evidence="3">TSY1</strain>
    </source>
</reference>
<dbReference type="Gene3D" id="3.40.50.300">
    <property type="entry name" value="P-loop containing nucleotide triphosphate hydrolases"/>
    <property type="match status" value="1"/>
</dbReference>
<dbReference type="GO" id="GO:0016887">
    <property type="term" value="F:ATP hydrolysis activity"/>
    <property type="evidence" value="ECO:0007669"/>
    <property type="project" value="InterPro"/>
</dbReference>
<evidence type="ECO:0000313" key="2">
    <source>
        <dbReference type="EMBL" id="ETX02462.1"/>
    </source>
</evidence>
<proteinExistence type="predicted"/>